<accession>I3XAI0</accession>
<dbReference type="HOGENOM" id="CLU_3296572_0_0_5"/>
<evidence type="ECO:0000313" key="1">
    <source>
        <dbReference type="EMBL" id="AFL52886.1"/>
    </source>
</evidence>
<dbReference type="KEGG" id="sfd:USDA257_c43480"/>
<organism evidence="1 2">
    <name type="scientific">Sinorhizobium fredii (strain USDA 257)</name>
    <dbReference type="NCBI Taxonomy" id="1185652"/>
    <lineage>
        <taxon>Bacteria</taxon>
        <taxon>Pseudomonadati</taxon>
        <taxon>Pseudomonadota</taxon>
        <taxon>Alphaproteobacteria</taxon>
        <taxon>Hyphomicrobiales</taxon>
        <taxon>Rhizobiaceae</taxon>
        <taxon>Sinorhizobium/Ensifer group</taxon>
        <taxon>Sinorhizobium</taxon>
    </lineage>
</organism>
<protein>
    <submittedName>
        <fullName evidence="1">Uncharacterized protein</fullName>
    </submittedName>
</protein>
<dbReference type="Proteomes" id="UP000006180">
    <property type="component" value="Chromosome"/>
</dbReference>
<proteinExistence type="predicted"/>
<reference evidence="1 2" key="1">
    <citation type="journal article" date="2012" name="J. Bacteriol.">
        <title>Complete genome sequence of the broad-host-range strain Sinorhizobium fredii USDA257.</title>
        <authorList>
            <person name="Schuldes J."/>
            <person name="Rodriguez Orbegoso M."/>
            <person name="Schmeisser C."/>
            <person name="Krishnan H.B."/>
            <person name="Daniel R."/>
            <person name="Streit W.R."/>
        </authorList>
    </citation>
    <scope>NUCLEOTIDE SEQUENCE [LARGE SCALE GENOMIC DNA]</scope>
    <source>
        <strain evidence="1 2">USDA 257</strain>
    </source>
</reference>
<gene>
    <name evidence="1" type="ORF">USDA257_c43480</name>
</gene>
<dbReference type="EMBL" id="CP003563">
    <property type="protein sequence ID" value="AFL52886.1"/>
    <property type="molecule type" value="Genomic_DNA"/>
</dbReference>
<sequence length="40" mass="4232">MGQKAAASRVTSSVQVNQKMFFALPPGRGRCKLRAGPDLG</sequence>
<name>I3XAI0_SINF2</name>
<evidence type="ECO:0000313" key="2">
    <source>
        <dbReference type="Proteomes" id="UP000006180"/>
    </source>
</evidence>
<dbReference type="AlphaFoldDB" id="I3XAI0"/>